<dbReference type="InterPro" id="IPR021354">
    <property type="entry name" value="DUF2975"/>
</dbReference>
<dbReference type="Pfam" id="PF11188">
    <property type="entry name" value="DUF2975"/>
    <property type="match status" value="1"/>
</dbReference>
<keyword evidence="1" id="KW-0472">Membrane</keyword>
<reference evidence="2 3" key="1">
    <citation type="submission" date="2019-01" db="EMBL/GenBank/DDBJ databases">
        <title>Flavobacterium sp. nov.,isolated from freshwater.</title>
        <authorList>
            <person name="Zhang R."/>
            <person name="Du Z.-J."/>
        </authorList>
    </citation>
    <scope>NUCLEOTIDE SEQUENCE [LARGE SCALE GENOMIC DNA]</scope>
    <source>
        <strain evidence="2 3">1E403</strain>
    </source>
</reference>
<proteinExistence type="predicted"/>
<gene>
    <name evidence="2" type="ORF">EPI11_10065</name>
</gene>
<dbReference type="Proteomes" id="UP000287527">
    <property type="component" value="Unassembled WGS sequence"/>
</dbReference>
<dbReference type="AlphaFoldDB" id="A0A444HAA4"/>
<protein>
    <submittedName>
        <fullName evidence="2">DUF2975 domain-containing protein</fullName>
    </submittedName>
</protein>
<keyword evidence="3" id="KW-1185">Reference proteome</keyword>
<feature type="transmembrane region" description="Helical" evidence="1">
    <location>
        <begin position="44"/>
        <end position="64"/>
    </location>
</feature>
<evidence type="ECO:0000313" key="2">
    <source>
        <dbReference type="EMBL" id="RWX00218.1"/>
    </source>
</evidence>
<feature type="transmembrane region" description="Helical" evidence="1">
    <location>
        <begin position="12"/>
        <end position="32"/>
    </location>
</feature>
<feature type="transmembrane region" description="Helical" evidence="1">
    <location>
        <begin position="84"/>
        <end position="103"/>
    </location>
</feature>
<name>A0A444HAA4_9FLAO</name>
<dbReference type="EMBL" id="SBII01000006">
    <property type="protein sequence ID" value="RWX00218.1"/>
    <property type="molecule type" value="Genomic_DNA"/>
</dbReference>
<dbReference type="RefSeq" id="WP_128389845.1">
    <property type="nucleotide sequence ID" value="NZ_SBII01000006.1"/>
</dbReference>
<keyword evidence="1" id="KW-1133">Transmembrane helix</keyword>
<accession>A0A444HAA4</accession>
<evidence type="ECO:0000313" key="3">
    <source>
        <dbReference type="Proteomes" id="UP000287527"/>
    </source>
</evidence>
<keyword evidence="1" id="KW-0812">Transmembrane</keyword>
<feature type="transmembrane region" description="Helical" evidence="1">
    <location>
        <begin position="115"/>
        <end position="139"/>
    </location>
</feature>
<organism evidence="2 3">
    <name type="scientific">Flavobacterium cerinum</name>
    <dbReference type="NCBI Taxonomy" id="2502784"/>
    <lineage>
        <taxon>Bacteria</taxon>
        <taxon>Pseudomonadati</taxon>
        <taxon>Bacteroidota</taxon>
        <taxon>Flavobacteriia</taxon>
        <taxon>Flavobacteriales</taxon>
        <taxon>Flavobacteriaceae</taxon>
        <taxon>Flavobacterium</taxon>
    </lineage>
</organism>
<comment type="caution">
    <text evidence="2">The sequence shown here is derived from an EMBL/GenBank/DDBJ whole genome shotgun (WGS) entry which is preliminary data.</text>
</comment>
<evidence type="ECO:0000256" key="1">
    <source>
        <dbReference type="SAM" id="Phobius"/>
    </source>
</evidence>
<sequence length="153" mass="17364">MRKFKILRWAIQLFITICILGICSNIYIYYILSSEPIPALSVDITPYLVSMLNVLLLITGLWYIHQSFTFFIQRSFFNFKSALYLSKGGYIIAATGIISFTYNMTKLAGKSREELITNIILNCLMLIIGFGLTAVADIIKKGESIKQENDLTI</sequence>
<dbReference type="OrthoDB" id="1352273at2"/>